<feature type="region of interest" description="Disordered" evidence="2">
    <location>
        <begin position="312"/>
        <end position="345"/>
    </location>
</feature>
<feature type="coiled-coil region" evidence="1">
    <location>
        <begin position="152"/>
        <end position="186"/>
    </location>
</feature>
<feature type="compositionally biased region" description="Acidic residues" evidence="2">
    <location>
        <begin position="312"/>
        <end position="330"/>
    </location>
</feature>
<dbReference type="AlphaFoldDB" id="A0AAV7XM39"/>
<reference evidence="3" key="1">
    <citation type="submission" date="2022-12" db="EMBL/GenBank/DDBJ databases">
        <title>Chromosome-level genome assembly of the bean flower thrips Megalurothrips usitatus.</title>
        <authorList>
            <person name="Ma L."/>
            <person name="Liu Q."/>
            <person name="Li H."/>
            <person name="Cai W."/>
        </authorList>
    </citation>
    <scope>NUCLEOTIDE SEQUENCE</scope>
    <source>
        <strain evidence="3">Cailab_2022a</strain>
    </source>
</reference>
<keyword evidence="4" id="KW-1185">Reference proteome</keyword>
<sequence>MALRALESGRVLWQWTRKFSVSFHRYSLKREGRFLGKLLSNTIDRRIRASPNPSHVLKVLDKKRRDVLNKVYMTQITEALCFGGFEELDGRGLQITHVSAKNNNIVEVFWVANESEDLIQMQSILSSLSGKIAYQLTFSGVVGHTPEIVFIRDTISLRTEEIQRLLEKLEHEMRLEDDRREVDEDETKVRDEPKLIMEAGLPKMRMDTLGLPYDRILNRIRDSKVKSYPLQVPVPPTQEEFQNSLATSKKLSNSVIKKHQSKRELQKFISLYQKSELCSSARRTREREVNLFCAEGYDDEDDLHNEDEAEFDCDLDTDEEQRNEDDVSYEDDVKSSKDNLKMKDV</sequence>
<evidence type="ECO:0000313" key="3">
    <source>
        <dbReference type="EMBL" id="KAJ1525871.1"/>
    </source>
</evidence>
<evidence type="ECO:0000256" key="1">
    <source>
        <dbReference type="SAM" id="Coils"/>
    </source>
</evidence>
<feature type="compositionally biased region" description="Basic and acidic residues" evidence="2">
    <location>
        <begin position="331"/>
        <end position="345"/>
    </location>
</feature>
<accession>A0AAV7XM39</accession>
<keyword evidence="1" id="KW-0175">Coiled coil</keyword>
<dbReference type="PANTHER" id="PTHR14725">
    <property type="entry name" value="RIBOSOME-BINDING FACTOR A, MITOCHONDRIAL-RELATED"/>
    <property type="match status" value="1"/>
</dbReference>
<dbReference type="InterPro" id="IPR023799">
    <property type="entry name" value="RbfA_dom_sf"/>
</dbReference>
<dbReference type="EMBL" id="JAPTSV010000007">
    <property type="protein sequence ID" value="KAJ1525871.1"/>
    <property type="molecule type" value="Genomic_DNA"/>
</dbReference>
<evidence type="ECO:0000313" key="4">
    <source>
        <dbReference type="Proteomes" id="UP001075354"/>
    </source>
</evidence>
<proteinExistence type="predicted"/>
<name>A0AAV7XM39_9NEOP</name>
<dbReference type="InterPro" id="IPR015946">
    <property type="entry name" value="KH_dom-like_a/b"/>
</dbReference>
<comment type="caution">
    <text evidence="3">The sequence shown here is derived from an EMBL/GenBank/DDBJ whole genome shotgun (WGS) entry which is preliminary data.</text>
</comment>
<evidence type="ECO:0008006" key="5">
    <source>
        <dbReference type="Google" id="ProtNLM"/>
    </source>
</evidence>
<organism evidence="3 4">
    <name type="scientific">Megalurothrips usitatus</name>
    <name type="common">bean blossom thrips</name>
    <dbReference type="NCBI Taxonomy" id="439358"/>
    <lineage>
        <taxon>Eukaryota</taxon>
        <taxon>Metazoa</taxon>
        <taxon>Ecdysozoa</taxon>
        <taxon>Arthropoda</taxon>
        <taxon>Hexapoda</taxon>
        <taxon>Insecta</taxon>
        <taxon>Pterygota</taxon>
        <taxon>Neoptera</taxon>
        <taxon>Paraneoptera</taxon>
        <taxon>Thysanoptera</taxon>
        <taxon>Terebrantia</taxon>
        <taxon>Thripoidea</taxon>
        <taxon>Thripidae</taxon>
        <taxon>Megalurothrips</taxon>
    </lineage>
</organism>
<dbReference type="InterPro" id="IPR039212">
    <property type="entry name" value="RBFA_mitochondrial"/>
</dbReference>
<gene>
    <name evidence="3" type="ORF">ONE63_009063</name>
</gene>
<dbReference type="Proteomes" id="UP001075354">
    <property type="component" value="Chromosome 7"/>
</dbReference>
<protein>
    <recommendedName>
        <fullName evidence="5">Ribosome-binding factor A, mitochondrial</fullName>
    </recommendedName>
</protein>
<dbReference type="PANTHER" id="PTHR14725:SF0">
    <property type="entry name" value="RIBOSOME-BINDING FACTOR A, MITOCHONDRIAL-RELATED"/>
    <property type="match status" value="1"/>
</dbReference>
<dbReference type="SUPFAM" id="SSF89919">
    <property type="entry name" value="Ribosome-binding factor A, RbfA"/>
    <property type="match status" value="1"/>
</dbReference>
<evidence type="ECO:0000256" key="2">
    <source>
        <dbReference type="SAM" id="MobiDB-lite"/>
    </source>
</evidence>
<dbReference type="Gene3D" id="3.30.300.20">
    <property type="match status" value="1"/>
</dbReference>